<sequence length="50" mass="5307">MMMKTTLILLVGTLLASCGNLVKNGAIIEAQQALNRQAYAAPTPNYPAKC</sequence>
<reference evidence="2 3" key="1">
    <citation type="submission" date="2016-12" db="EMBL/GenBank/DDBJ databases">
        <authorList>
            <person name="Song W.-J."/>
            <person name="Kurnit D.M."/>
        </authorList>
    </citation>
    <scope>NUCLEOTIDE SEQUENCE [LARGE SCALE GENOMIC DNA]</scope>
    <source>
        <strain evidence="2 3">IMCC3135</strain>
    </source>
</reference>
<accession>A0A2Z2NY29</accession>
<dbReference type="RefSeq" id="WP_157736453.1">
    <property type="nucleotide sequence ID" value="NZ_CP018632.1"/>
</dbReference>
<dbReference type="Proteomes" id="UP000250079">
    <property type="component" value="Chromosome"/>
</dbReference>
<organism evidence="2 3">
    <name type="scientific">Granulosicoccus antarcticus IMCC3135</name>
    <dbReference type="NCBI Taxonomy" id="1192854"/>
    <lineage>
        <taxon>Bacteria</taxon>
        <taxon>Pseudomonadati</taxon>
        <taxon>Pseudomonadota</taxon>
        <taxon>Gammaproteobacteria</taxon>
        <taxon>Chromatiales</taxon>
        <taxon>Granulosicoccaceae</taxon>
        <taxon>Granulosicoccus</taxon>
    </lineage>
</organism>
<name>A0A2Z2NY29_9GAMM</name>
<dbReference type="EMBL" id="CP018632">
    <property type="protein sequence ID" value="ASJ76356.1"/>
    <property type="molecule type" value="Genomic_DNA"/>
</dbReference>
<feature type="chain" id="PRO_5016424774" description="Lipoprotein" evidence="1">
    <location>
        <begin position="17"/>
        <end position="50"/>
    </location>
</feature>
<dbReference type="AlphaFoldDB" id="A0A2Z2NY29"/>
<gene>
    <name evidence="2" type="ORF">IMCC3135_31545</name>
</gene>
<dbReference type="KEGG" id="gai:IMCC3135_31545"/>
<keyword evidence="3" id="KW-1185">Reference proteome</keyword>
<evidence type="ECO:0000256" key="1">
    <source>
        <dbReference type="SAM" id="SignalP"/>
    </source>
</evidence>
<proteinExistence type="predicted"/>
<protein>
    <recommendedName>
        <fullName evidence="4">Lipoprotein</fullName>
    </recommendedName>
</protein>
<evidence type="ECO:0000313" key="3">
    <source>
        <dbReference type="Proteomes" id="UP000250079"/>
    </source>
</evidence>
<keyword evidence="1" id="KW-0732">Signal</keyword>
<feature type="signal peptide" evidence="1">
    <location>
        <begin position="1"/>
        <end position="16"/>
    </location>
</feature>
<evidence type="ECO:0008006" key="4">
    <source>
        <dbReference type="Google" id="ProtNLM"/>
    </source>
</evidence>
<evidence type="ECO:0000313" key="2">
    <source>
        <dbReference type="EMBL" id="ASJ76356.1"/>
    </source>
</evidence>
<dbReference type="PROSITE" id="PS51257">
    <property type="entry name" value="PROKAR_LIPOPROTEIN"/>
    <property type="match status" value="1"/>
</dbReference>